<evidence type="ECO:0000313" key="1">
    <source>
        <dbReference type="EMBL" id="KXJ84814.1"/>
    </source>
</evidence>
<name>A0A136IIZ0_9PEZI</name>
<gene>
    <name evidence="1" type="ORF">Micbo1qcDRAFT_129052</name>
</gene>
<dbReference type="AlphaFoldDB" id="A0A136IIZ0"/>
<dbReference type="Proteomes" id="UP000070501">
    <property type="component" value="Unassembled WGS sequence"/>
</dbReference>
<protein>
    <submittedName>
        <fullName evidence="1">Uncharacterized protein</fullName>
    </submittedName>
</protein>
<keyword evidence="2" id="KW-1185">Reference proteome</keyword>
<sequence length="119" mass="13863">VYVYRHDNIDQTQRSLAFVVKYKPPHKPTLLYLHTSLREMDIQQEVVNRSTMPTDKDELFSYQANRVIAAALSQTYYYITTGGLTYSYITTGEAIIFLKVDGEALKNLLFHLQSHERRC</sequence>
<reference evidence="2" key="1">
    <citation type="submission" date="2016-02" db="EMBL/GenBank/DDBJ databases">
        <title>Draft genome sequence of Microdochium bolleyi, a fungal endophyte of beachgrass.</title>
        <authorList>
            <consortium name="DOE Joint Genome Institute"/>
            <person name="David A.S."/>
            <person name="May G."/>
            <person name="Haridas S."/>
            <person name="Lim J."/>
            <person name="Wang M."/>
            <person name="Labutti K."/>
            <person name="Lipzen A."/>
            <person name="Barry K."/>
            <person name="Grigoriev I.V."/>
        </authorList>
    </citation>
    <scope>NUCLEOTIDE SEQUENCE [LARGE SCALE GENOMIC DNA]</scope>
    <source>
        <strain evidence="2">J235TASD1</strain>
    </source>
</reference>
<organism evidence="1 2">
    <name type="scientific">Microdochium bolleyi</name>
    <dbReference type="NCBI Taxonomy" id="196109"/>
    <lineage>
        <taxon>Eukaryota</taxon>
        <taxon>Fungi</taxon>
        <taxon>Dikarya</taxon>
        <taxon>Ascomycota</taxon>
        <taxon>Pezizomycotina</taxon>
        <taxon>Sordariomycetes</taxon>
        <taxon>Xylariomycetidae</taxon>
        <taxon>Xylariales</taxon>
        <taxon>Microdochiaceae</taxon>
        <taxon>Microdochium</taxon>
    </lineage>
</organism>
<dbReference type="EMBL" id="KQ964326">
    <property type="protein sequence ID" value="KXJ84814.1"/>
    <property type="molecule type" value="Genomic_DNA"/>
</dbReference>
<dbReference type="STRING" id="196109.A0A136IIZ0"/>
<dbReference type="InParanoid" id="A0A136IIZ0"/>
<feature type="non-terminal residue" evidence="1">
    <location>
        <position position="1"/>
    </location>
</feature>
<accession>A0A136IIZ0</accession>
<dbReference type="OrthoDB" id="411394at2759"/>
<proteinExistence type="predicted"/>
<evidence type="ECO:0000313" key="2">
    <source>
        <dbReference type="Proteomes" id="UP000070501"/>
    </source>
</evidence>